<evidence type="ECO:0000256" key="2">
    <source>
        <dbReference type="ARBA" id="ARBA00022771"/>
    </source>
</evidence>
<reference evidence="8" key="1">
    <citation type="journal article" date="2014" name="Proc. Natl. Acad. Sci. U.S.A.">
        <title>Extensive sampling of basidiomycete genomes demonstrates inadequacy of the white-rot/brown-rot paradigm for wood decay fungi.</title>
        <authorList>
            <person name="Riley R."/>
            <person name="Salamov A.A."/>
            <person name="Brown D.W."/>
            <person name="Nagy L.G."/>
            <person name="Floudas D."/>
            <person name="Held B.W."/>
            <person name="Levasseur A."/>
            <person name="Lombard V."/>
            <person name="Morin E."/>
            <person name="Otillar R."/>
            <person name="Lindquist E.A."/>
            <person name="Sun H."/>
            <person name="LaButti K.M."/>
            <person name="Schmutz J."/>
            <person name="Jabbour D."/>
            <person name="Luo H."/>
            <person name="Baker S.E."/>
            <person name="Pisabarro A.G."/>
            <person name="Walton J.D."/>
            <person name="Blanchette R.A."/>
            <person name="Henrissat B."/>
            <person name="Martin F."/>
            <person name="Cullen D."/>
            <person name="Hibbett D.S."/>
            <person name="Grigoriev I.V."/>
        </authorList>
    </citation>
    <scope>NUCLEOTIDE SEQUENCE [LARGE SCALE GENOMIC DNA]</scope>
    <source>
        <strain evidence="8">MUCL 33604</strain>
    </source>
</reference>
<dbReference type="InterPro" id="IPR017907">
    <property type="entry name" value="Znf_RING_CS"/>
</dbReference>
<dbReference type="CDD" id="cd16449">
    <property type="entry name" value="RING-HC"/>
    <property type="match status" value="1"/>
</dbReference>
<dbReference type="SUPFAM" id="SSF57850">
    <property type="entry name" value="RING/U-box"/>
    <property type="match status" value="1"/>
</dbReference>
<evidence type="ECO:0000313" key="8">
    <source>
        <dbReference type="Proteomes" id="UP000027265"/>
    </source>
</evidence>
<feature type="compositionally biased region" description="Polar residues" evidence="5">
    <location>
        <begin position="1"/>
        <end position="12"/>
    </location>
</feature>
<evidence type="ECO:0000259" key="6">
    <source>
        <dbReference type="PROSITE" id="PS50089"/>
    </source>
</evidence>
<feature type="compositionally biased region" description="Polar residues" evidence="5">
    <location>
        <begin position="24"/>
        <end position="36"/>
    </location>
</feature>
<keyword evidence="3" id="KW-0862">Zinc</keyword>
<name>A0A067Q2S2_9AGAM</name>
<dbReference type="Proteomes" id="UP000027265">
    <property type="component" value="Unassembled WGS sequence"/>
</dbReference>
<accession>A0A067Q2S2</accession>
<dbReference type="InterPro" id="IPR013083">
    <property type="entry name" value="Znf_RING/FYVE/PHD"/>
</dbReference>
<dbReference type="GO" id="GO:0008270">
    <property type="term" value="F:zinc ion binding"/>
    <property type="evidence" value="ECO:0007669"/>
    <property type="project" value="UniProtKB-KW"/>
</dbReference>
<evidence type="ECO:0000256" key="5">
    <source>
        <dbReference type="SAM" id="MobiDB-lite"/>
    </source>
</evidence>
<dbReference type="OrthoDB" id="6105938at2759"/>
<dbReference type="InterPro" id="IPR001841">
    <property type="entry name" value="Znf_RING"/>
</dbReference>
<dbReference type="PROSITE" id="PS50089">
    <property type="entry name" value="ZF_RING_2"/>
    <property type="match status" value="1"/>
</dbReference>
<keyword evidence="1" id="KW-0479">Metal-binding</keyword>
<organism evidence="7 8">
    <name type="scientific">Jaapia argillacea MUCL 33604</name>
    <dbReference type="NCBI Taxonomy" id="933084"/>
    <lineage>
        <taxon>Eukaryota</taxon>
        <taxon>Fungi</taxon>
        <taxon>Dikarya</taxon>
        <taxon>Basidiomycota</taxon>
        <taxon>Agaricomycotina</taxon>
        <taxon>Agaricomycetes</taxon>
        <taxon>Agaricomycetidae</taxon>
        <taxon>Jaapiales</taxon>
        <taxon>Jaapiaceae</taxon>
        <taxon>Jaapia</taxon>
    </lineage>
</organism>
<evidence type="ECO:0000256" key="4">
    <source>
        <dbReference type="PROSITE-ProRule" id="PRU00175"/>
    </source>
</evidence>
<dbReference type="HOGENOM" id="CLU_064533_0_0_1"/>
<dbReference type="STRING" id="933084.A0A067Q2S2"/>
<feature type="region of interest" description="Disordered" evidence="5">
    <location>
        <begin position="248"/>
        <end position="269"/>
    </location>
</feature>
<feature type="region of interest" description="Disordered" evidence="5">
    <location>
        <begin position="1"/>
        <end position="110"/>
    </location>
</feature>
<proteinExistence type="predicted"/>
<dbReference type="EMBL" id="KL197712">
    <property type="protein sequence ID" value="KDQ61368.1"/>
    <property type="molecule type" value="Genomic_DNA"/>
</dbReference>
<keyword evidence="2 4" id="KW-0863">Zinc-finger</keyword>
<dbReference type="SMART" id="SM00184">
    <property type="entry name" value="RING"/>
    <property type="match status" value="1"/>
</dbReference>
<protein>
    <recommendedName>
        <fullName evidence="6">RING-type domain-containing protein</fullName>
    </recommendedName>
</protein>
<keyword evidence="8" id="KW-1185">Reference proteome</keyword>
<evidence type="ECO:0000313" key="7">
    <source>
        <dbReference type="EMBL" id="KDQ61368.1"/>
    </source>
</evidence>
<evidence type="ECO:0000256" key="1">
    <source>
        <dbReference type="ARBA" id="ARBA00022723"/>
    </source>
</evidence>
<evidence type="ECO:0000256" key="3">
    <source>
        <dbReference type="ARBA" id="ARBA00022833"/>
    </source>
</evidence>
<feature type="domain" description="RING-type" evidence="6">
    <location>
        <begin position="155"/>
        <end position="207"/>
    </location>
</feature>
<dbReference type="Gene3D" id="3.30.40.10">
    <property type="entry name" value="Zinc/RING finger domain, C3HC4 (zinc finger)"/>
    <property type="match status" value="1"/>
</dbReference>
<gene>
    <name evidence="7" type="ORF">JAAARDRAFT_171539</name>
</gene>
<dbReference type="AlphaFoldDB" id="A0A067Q2S2"/>
<sequence>MSDAASRTTRSATKPRRSARKTSESNQVSTSPSHTTIKMPKSIVFVELELRPRAKRRKVALKDEEDTKEALRDAHPSEEVNRSKGKQKESISSSSPDVTTMAKAKSDLAKREKAVKKRELELEARLEEQATRLASEHEQQLLSHNYAQLEANFSCALCYDILACPYTLVPPKCGHTFCAICALKWFFSRLHRECGTWHDAVDCPICRSYLILTPERLPRPSWSFPFTPNRAMEGLLVDLVNQLGKGAAAKEGRKRKRSGEDEGADQPNDKLKLVNEWREGGTSRLEWEARTRRGREEMADIATRWCNLKPTELVTIKNRLEL</sequence>
<feature type="compositionally biased region" description="Basic and acidic residues" evidence="5">
    <location>
        <begin position="68"/>
        <end position="89"/>
    </location>
</feature>
<dbReference type="PROSITE" id="PS00518">
    <property type="entry name" value="ZF_RING_1"/>
    <property type="match status" value="1"/>
</dbReference>
<dbReference type="InParanoid" id="A0A067Q2S2"/>